<dbReference type="Gene3D" id="1.10.1200.20">
    <property type="entry name" value="Colicin E immunity protein"/>
    <property type="match status" value="1"/>
</dbReference>
<gene>
    <name evidence="1" type="ORF">FPZ41_03235</name>
</gene>
<protein>
    <submittedName>
        <fullName evidence="1">Uncharacterized protein</fullName>
    </submittedName>
</protein>
<evidence type="ECO:0000313" key="2">
    <source>
        <dbReference type="Proteomes" id="UP000373149"/>
    </source>
</evidence>
<accession>A0A5N8WN49</accession>
<reference evidence="1 2" key="1">
    <citation type="submission" date="2019-09" db="EMBL/GenBank/DDBJ databases">
        <authorList>
            <person name="Duangmal K."/>
            <person name="Teo W.F.A."/>
            <person name="Lipun K."/>
        </authorList>
    </citation>
    <scope>NUCLEOTIDE SEQUENCE [LARGE SCALE GENOMIC DNA]</scope>
    <source>
        <strain evidence="1 2">K1PN6</strain>
    </source>
</reference>
<dbReference type="RefSeq" id="WP_322619769.1">
    <property type="nucleotide sequence ID" value="NZ_VMNX01000004.1"/>
</dbReference>
<dbReference type="EMBL" id="VMNX01000004">
    <property type="protein sequence ID" value="MPY47655.1"/>
    <property type="molecule type" value="Genomic_DNA"/>
</dbReference>
<name>A0A5N8WN49_9ACTN</name>
<sequence length="151" mass="16963">MDLRPELLPPPVSRKRVDELSCEIDRIADLVTGSSEHADEVIRAFNEVTGHDYVAFDFAHYGGSRSVEDFAREAARPARPRVADITRDELVEIVRRVIASSPESDYYLLLLETNVPHPGVSGLIFYPPEGLQDAFAEEIIDEALRYRPIAL</sequence>
<keyword evidence="2" id="KW-1185">Reference proteome</keyword>
<evidence type="ECO:0000313" key="1">
    <source>
        <dbReference type="EMBL" id="MPY47655.1"/>
    </source>
</evidence>
<dbReference type="InterPro" id="IPR035900">
    <property type="entry name" value="Colicin_E_sf"/>
</dbReference>
<organism evidence="1 2">
    <name type="scientific">Streptomyces acidicola</name>
    <dbReference type="NCBI Taxonomy" id="2596892"/>
    <lineage>
        <taxon>Bacteria</taxon>
        <taxon>Bacillati</taxon>
        <taxon>Actinomycetota</taxon>
        <taxon>Actinomycetes</taxon>
        <taxon>Kitasatosporales</taxon>
        <taxon>Streptomycetaceae</taxon>
        <taxon>Streptomyces</taxon>
    </lineage>
</organism>
<comment type="caution">
    <text evidence="1">The sequence shown here is derived from an EMBL/GenBank/DDBJ whole genome shotgun (WGS) entry which is preliminary data.</text>
</comment>
<proteinExistence type="predicted"/>
<dbReference type="Proteomes" id="UP000373149">
    <property type="component" value="Unassembled WGS sequence"/>
</dbReference>
<dbReference type="AlphaFoldDB" id="A0A5N8WN49"/>